<feature type="transmembrane region" description="Helical" evidence="8">
    <location>
        <begin position="393"/>
        <end position="419"/>
    </location>
</feature>
<feature type="transmembrane region" description="Helical" evidence="8">
    <location>
        <begin position="902"/>
        <end position="920"/>
    </location>
</feature>
<name>A0A4U6D1J5_9BACT</name>
<dbReference type="GO" id="GO:0015562">
    <property type="term" value="F:efflux transmembrane transporter activity"/>
    <property type="evidence" value="ECO:0007669"/>
    <property type="project" value="InterPro"/>
</dbReference>
<feature type="transmembrane region" description="Helical" evidence="8">
    <location>
        <begin position="926"/>
        <end position="952"/>
    </location>
</feature>
<protein>
    <submittedName>
        <fullName evidence="9">CusA/CzcA family heavy metal efflux RND transporter</fullName>
    </submittedName>
</protein>
<comment type="caution">
    <text evidence="9">The sequence shown here is derived from an EMBL/GenBank/DDBJ whole genome shotgun (WGS) entry which is preliminary data.</text>
</comment>
<dbReference type="SUPFAM" id="SSF82714">
    <property type="entry name" value="Multidrug efflux transporter AcrB TolC docking domain, DN and DC subdomains"/>
    <property type="match status" value="2"/>
</dbReference>
<evidence type="ECO:0000313" key="9">
    <source>
        <dbReference type="EMBL" id="TKT90982.1"/>
    </source>
</evidence>
<evidence type="ECO:0000256" key="4">
    <source>
        <dbReference type="ARBA" id="ARBA00022475"/>
    </source>
</evidence>
<dbReference type="Gene3D" id="1.20.1600.10">
    <property type="entry name" value="Outer membrane efflux proteins (OEP)"/>
    <property type="match status" value="1"/>
</dbReference>
<keyword evidence="10" id="KW-1185">Reference proteome</keyword>
<keyword evidence="4" id="KW-1003">Cell membrane</keyword>
<dbReference type="Pfam" id="PF00873">
    <property type="entry name" value="ACR_tran"/>
    <property type="match status" value="1"/>
</dbReference>
<dbReference type="NCBIfam" id="TIGR00914">
    <property type="entry name" value="2A0601"/>
    <property type="match status" value="1"/>
</dbReference>
<dbReference type="Gene3D" id="3.30.2090.10">
    <property type="entry name" value="Multidrug efflux transporter AcrB TolC docking domain, DN and DC subdomains"/>
    <property type="match status" value="2"/>
</dbReference>
<feature type="transmembrane region" description="Helical" evidence="8">
    <location>
        <begin position="440"/>
        <end position="463"/>
    </location>
</feature>
<organism evidence="9 10">
    <name type="scientific">Dyadobacter frigoris</name>
    <dbReference type="NCBI Taxonomy" id="2576211"/>
    <lineage>
        <taxon>Bacteria</taxon>
        <taxon>Pseudomonadati</taxon>
        <taxon>Bacteroidota</taxon>
        <taxon>Cytophagia</taxon>
        <taxon>Cytophagales</taxon>
        <taxon>Spirosomataceae</taxon>
        <taxon>Dyadobacter</taxon>
    </lineage>
</organism>
<evidence type="ECO:0000256" key="6">
    <source>
        <dbReference type="ARBA" id="ARBA00022989"/>
    </source>
</evidence>
<proteinExistence type="inferred from homology"/>
<dbReference type="InterPro" id="IPR001036">
    <property type="entry name" value="Acrflvin-R"/>
</dbReference>
<feature type="transmembrane region" description="Helical" evidence="8">
    <location>
        <begin position="539"/>
        <end position="558"/>
    </location>
</feature>
<dbReference type="SUPFAM" id="SSF82693">
    <property type="entry name" value="Multidrug efflux transporter AcrB pore domain, PN1, PN2, PC1 and PC2 subdomains"/>
    <property type="match status" value="3"/>
</dbReference>
<keyword evidence="6 8" id="KW-1133">Transmembrane helix</keyword>
<feature type="transmembrane region" description="Helical" evidence="8">
    <location>
        <begin position="483"/>
        <end position="504"/>
    </location>
</feature>
<dbReference type="GO" id="GO:0005886">
    <property type="term" value="C:plasma membrane"/>
    <property type="evidence" value="ECO:0007669"/>
    <property type="project" value="UniProtKB-SubCell"/>
</dbReference>
<feature type="transmembrane region" description="Helical" evidence="8">
    <location>
        <begin position="876"/>
        <end position="895"/>
    </location>
</feature>
<dbReference type="Gene3D" id="3.30.70.1320">
    <property type="entry name" value="Multidrug efflux transporter AcrB pore domain like"/>
    <property type="match status" value="1"/>
</dbReference>
<dbReference type="PANTHER" id="PTHR32063:SF24">
    <property type="entry name" value="CATION EFFLUX SYSTEM (ACRB_ACRD_ACRF FAMILY)"/>
    <property type="match status" value="1"/>
</dbReference>
<comment type="similarity">
    <text evidence="2">Belongs to the resistance-nodulation-cell division (RND) (TC 2.A.6) family.</text>
</comment>
<dbReference type="PANTHER" id="PTHR32063">
    <property type="match status" value="1"/>
</dbReference>
<evidence type="ECO:0000256" key="3">
    <source>
        <dbReference type="ARBA" id="ARBA00022448"/>
    </source>
</evidence>
<dbReference type="Gene3D" id="3.30.70.1430">
    <property type="entry name" value="Multidrug efflux transporter AcrB pore domain"/>
    <property type="match status" value="2"/>
</dbReference>
<dbReference type="RefSeq" id="WP_137341525.1">
    <property type="nucleotide sequence ID" value="NZ_BSQH01000020.1"/>
</dbReference>
<dbReference type="PRINTS" id="PR00702">
    <property type="entry name" value="ACRIFLAVINRP"/>
</dbReference>
<keyword evidence="7 8" id="KW-0472">Membrane</keyword>
<evidence type="ECO:0000256" key="2">
    <source>
        <dbReference type="ARBA" id="ARBA00010942"/>
    </source>
</evidence>
<accession>A0A4U6D1J5</accession>
<gene>
    <name evidence="9" type="ORF">FDK13_18660</name>
</gene>
<reference evidence="9 10" key="1">
    <citation type="submission" date="2019-05" db="EMBL/GenBank/DDBJ databases">
        <title>Dyadobacter AR-3-8 sp. nov., isolated from arctic soil.</title>
        <authorList>
            <person name="Chaudhary D.K."/>
        </authorList>
    </citation>
    <scope>NUCLEOTIDE SEQUENCE [LARGE SCALE GENOMIC DNA]</scope>
    <source>
        <strain evidence="9 10">AR-3-8</strain>
    </source>
</reference>
<evidence type="ECO:0000256" key="7">
    <source>
        <dbReference type="ARBA" id="ARBA00023136"/>
    </source>
</evidence>
<dbReference type="InterPro" id="IPR027463">
    <property type="entry name" value="AcrB_DN_DC_subdom"/>
</dbReference>
<evidence type="ECO:0000256" key="8">
    <source>
        <dbReference type="SAM" id="Phobius"/>
    </source>
</evidence>
<feature type="transmembrane region" description="Helical" evidence="8">
    <location>
        <begin position="973"/>
        <end position="994"/>
    </location>
</feature>
<dbReference type="SUPFAM" id="SSF56954">
    <property type="entry name" value="Outer membrane efflux proteins (OEP)"/>
    <property type="match status" value="1"/>
</dbReference>
<feature type="transmembrane region" description="Helical" evidence="8">
    <location>
        <begin position="1006"/>
        <end position="1029"/>
    </location>
</feature>
<dbReference type="EMBL" id="SZVO01000008">
    <property type="protein sequence ID" value="TKT90982.1"/>
    <property type="molecule type" value="Genomic_DNA"/>
</dbReference>
<keyword evidence="3" id="KW-0813">Transport</keyword>
<evidence type="ECO:0000313" key="10">
    <source>
        <dbReference type="Proteomes" id="UP000304900"/>
    </source>
</evidence>
<feature type="transmembrane region" description="Helical" evidence="8">
    <location>
        <begin position="12"/>
        <end position="31"/>
    </location>
</feature>
<dbReference type="InterPro" id="IPR004763">
    <property type="entry name" value="CusA-like"/>
</dbReference>
<comment type="subcellular location">
    <subcellularLocation>
        <location evidence="1">Cell membrane</location>
        <topology evidence="1">Multi-pass membrane protein</topology>
    </subcellularLocation>
</comment>
<feature type="transmembrane region" description="Helical" evidence="8">
    <location>
        <begin position="367"/>
        <end position="387"/>
    </location>
</feature>
<dbReference type="GO" id="GO:0042910">
    <property type="term" value="F:xenobiotic transmembrane transporter activity"/>
    <property type="evidence" value="ECO:0007669"/>
    <property type="project" value="TreeGrafter"/>
</dbReference>
<feature type="transmembrane region" description="Helical" evidence="8">
    <location>
        <begin position="344"/>
        <end position="360"/>
    </location>
</feature>
<dbReference type="Proteomes" id="UP000304900">
    <property type="component" value="Unassembled WGS sequence"/>
</dbReference>
<dbReference type="Gene3D" id="1.20.1640.10">
    <property type="entry name" value="Multidrug efflux transporter AcrB transmembrane domain"/>
    <property type="match status" value="2"/>
</dbReference>
<dbReference type="OrthoDB" id="636130at2"/>
<keyword evidence="5 8" id="KW-0812">Transmembrane</keyword>
<dbReference type="SUPFAM" id="SSF82866">
    <property type="entry name" value="Multidrug efflux transporter AcrB transmembrane domain"/>
    <property type="match status" value="2"/>
</dbReference>
<dbReference type="GO" id="GO:0008324">
    <property type="term" value="F:monoatomic cation transmembrane transporter activity"/>
    <property type="evidence" value="ECO:0007669"/>
    <property type="project" value="InterPro"/>
</dbReference>
<feature type="transmembrane region" description="Helical" evidence="8">
    <location>
        <begin position="1041"/>
        <end position="1058"/>
    </location>
</feature>
<sequence>MFDSIIRFSIRNKLIVGLMILGLISWGIYALSKLPIDAVPDITTNQVVVLTQTPALAAQEVEQYITAPIELSLTNVQGVQEIRSVSRLGLSVITVVFNDKMDILKARQLVGEQISLAAQDIPKEFGSPYLAPITTGLGEIYQYTLVPQPGYENRYDLSELRTMQDWIVKRQLTGIPGVVEVSSFGGYVKEYEVSINPEKLRAAGVAIGDVFTAVEKNNSNTGGSYLEKDSQSYFIRGEGTVKSLDDIGNIVIKTINGVPLKVSNVATVQFGHAVRYGAMTRDGKSEAVGAVVLMLKGADADRTVKAIKERMTRIQTSLPEGVKIESFIDRAKLIDKAIKTVRNNLLEGGLIVVFVLVLLLGSLRAGLIVASVIPLSMLFTFGMMHTFGVSANLMSLGAIDFGLLVDGSVIVVEGVMHYLQTHFKTGDKLSQKQMDDTVQVNASKILTSAVFGQVIILIVYLPILSLSGIEGKMFQPMALAVSFAILGALILSFTYVPMASSLFLSSKINNEKNFSDRLVNKLYSFYQPLIQGALSYRKAIVGASLALLVGSVILFGALGGEFIPQLDEGDIAIDLRMPTGTSLTETIQASLKAERALLKNFPEIRQIVGRIGASEVPTDPMPVEMTDQMINLKDRSEWTSAHTREELSEKMNKVLEREVPGVMAEFTQPIQMRSNEMITGARSDVVVKIYGDDLNKLFEHANDCAALIQPIAGVASCRVEPIVGLPQIKASYHRDRLAQYGLDVSSINQLIKTSFAGETAGVVFEGERRFDLVIRLDTLHRTDLKDIRNLYVTVPNGASVPLGELADITYEEAPAQISRDNTKRRITIGINVLNRDVESVVNDIRAKIEKGVVLTPGYYYSYGGQFENLQQARQRLSIAVPISLLLIFVLLYFTFKRLTEALIIFTAVPLSAIGGIWALWVRDMPFSISAGVGFIALFGVAVLNGIVLISYFDQLEKEGIGSLRERIIAGVKARFRPVIMTAGVASLGFLPMALSTSAGAEVQRPLATVVIGGLITATLLTLIVLPVLYSLVKERVAKRRKLSPVIITGMLAVCFFFIKTPTQAQRIISMDQAVQEATSQNLLVKSGELIINRQQALVGASFNPAKTDVDVQYGQTQARPIDYTATAIQSFAPVSVYKTQKKLAEGNVQSARNQLGADKWRLANEVKRAYYQLVYDQKLLNFLREQSELYQQSAHAADVRFKTGETNRLEQVTAESRYQNLLQRMRSSQREQQIHYASLRLLLHTRDTISIDTNTVFKNISARLITPDLNTDLNPFLNILQQNITNSQIQTRLEQRNTLPDWRIGFANQSIEKTYNYNILHAGLSFHIFTKAQRAKIQSAKIQEQVNETQLASAKEQLSTELDMMETRQRNLAATLKYYEEHALPQADLIRQTALSTFKGGEIGYLEFFAAIQQAYQLQEEYLINVLDYDFNLIRIEEITGEGK</sequence>
<evidence type="ECO:0000256" key="1">
    <source>
        <dbReference type="ARBA" id="ARBA00004651"/>
    </source>
</evidence>
<dbReference type="Gene3D" id="3.30.70.1440">
    <property type="entry name" value="Multidrug efflux transporter AcrB pore domain"/>
    <property type="match status" value="1"/>
</dbReference>
<evidence type="ECO:0000256" key="5">
    <source>
        <dbReference type="ARBA" id="ARBA00022692"/>
    </source>
</evidence>